<feature type="transmembrane region" description="Helical" evidence="1">
    <location>
        <begin position="53"/>
        <end position="75"/>
    </location>
</feature>
<keyword evidence="1" id="KW-0472">Membrane</keyword>
<dbReference type="RefSeq" id="WP_250583694.1">
    <property type="nucleotide sequence ID" value="NZ_JAKRVX010000002.1"/>
</dbReference>
<dbReference type="EMBL" id="JAKRVX010000002">
    <property type="protein sequence ID" value="MCL9816825.1"/>
    <property type="molecule type" value="Genomic_DNA"/>
</dbReference>
<feature type="transmembrane region" description="Helical" evidence="1">
    <location>
        <begin position="30"/>
        <end position="46"/>
    </location>
</feature>
<feature type="transmembrane region" description="Helical" evidence="1">
    <location>
        <begin position="81"/>
        <end position="103"/>
    </location>
</feature>
<evidence type="ECO:0000313" key="2">
    <source>
        <dbReference type="EMBL" id="MCL9816825.1"/>
    </source>
</evidence>
<keyword evidence="1" id="KW-0812">Transmembrane</keyword>
<gene>
    <name evidence="2" type="ORF">AArcSt2_07705</name>
</gene>
<dbReference type="Proteomes" id="UP001203207">
    <property type="component" value="Unassembled WGS sequence"/>
</dbReference>
<name>A0AAE3FX60_9EURY</name>
<keyword evidence="3" id="KW-1185">Reference proteome</keyword>
<feature type="transmembrane region" description="Helical" evidence="1">
    <location>
        <begin position="7"/>
        <end position="24"/>
    </location>
</feature>
<feature type="transmembrane region" description="Helical" evidence="1">
    <location>
        <begin position="110"/>
        <end position="133"/>
    </location>
</feature>
<evidence type="ECO:0000313" key="3">
    <source>
        <dbReference type="Proteomes" id="UP001203207"/>
    </source>
</evidence>
<feature type="transmembrane region" description="Helical" evidence="1">
    <location>
        <begin position="139"/>
        <end position="164"/>
    </location>
</feature>
<dbReference type="AlphaFoldDB" id="A0AAE3FX60"/>
<keyword evidence="1" id="KW-1133">Transmembrane helix</keyword>
<sequence length="907" mass="95470">MRHVPTISVTASALALVVLVSLLFRWMPTAGVGAGIATVLLCARYLSRRYRSAVSAIALTAVCVLCVTIPTIAIVSGSIHISPLNAAVAGYLLGLIGLWGLIIGVSTLGFALNAIVAVVLVLLFATAAAGWLIGHPTTLIGFLFAGMASAVLIYTGSIVGRSSFSDRAAGIHDDPIAVTVEFFVVALTAATVPFVARAISLFSVGGVGGFVAGLFSVPLAVLFTRQVVGGVDLSRLEYYHEQFVQTAIEFGAEINGLFTDSGGSHRTHTDPTEDVERAGKIVAAAPVNIPTAHQFLDDAQSSLVGGRPLTAAAAAFVATSLADRVPPTEQYLTGTSRFMEALKRHAGELQISTIDLGDARAAAEAGNEEEARSMTEHSLAMAISESSGLFDLVVQRIESAQQSTGTEAFAETLARLEAALALATAHELSQYTPERATETIQDLLSRLTKDHELPPITTSREGVTAAAGTGWDAVRRGDRLLTTDDLLGAAGAYTIAIESYVLALRAAAEGGFDTDAKRIRTALSILLDEQAAVLYTIATTAYTVPEPVVEDAGSTDERLHTKRERQTLAQGLTAIRTVTKQTGIQSEGVRSVRLFVRYNELRQRLKPIEQTLDSAVKHAKRGEESVASELFSDCQTKLENLSDRAVAAGLSEAAGVLSAAAVRCAKHRAAINDGRADDLKPISIAVAQPAEPREFTVTPIGDELRRTLADERLDRLCSLLQTASTHDVRDSYDGPTAGKVQSMSTVISGIDPLFGTPPLDGLEALTRDVLKHALLSAITSIEAELATIHTGPVPDGFVSRPSILAADPIGDLTAAASLQEFASVWRESAMALANASTEITPATNAVQAFLTQQETIETKLTNNGTVTLTDISAADPIAVLKLAGMRIDGAVYNSAAETLSYPAQSDS</sequence>
<evidence type="ECO:0000256" key="1">
    <source>
        <dbReference type="SAM" id="Phobius"/>
    </source>
</evidence>
<proteinExistence type="predicted"/>
<feature type="transmembrane region" description="Helical" evidence="1">
    <location>
        <begin position="202"/>
        <end position="223"/>
    </location>
</feature>
<reference evidence="2" key="1">
    <citation type="journal article" date="2022" name="Syst. Appl. Microbiol.">
        <title>Natronocalculus amylovorans gen. nov., sp. nov., and Natranaeroarchaeum aerophilus sp. nov., dominant culturable amylolytic natronoarchaea from hypersaline soda lakes in southwestern Siberia.</title>
        <authorList>
            <person name="Sorokin D.Y."/>
            <person name="Elcheninov A.G."/>
            <person name="Khizhniak T.V."/>
            <person name="Koenen M."/>
            <person name="Bale N.J."/>
            <person name="Damste J.S.S."/>
            <person name="Kublanov I.V."/>
        </authorList>
    </citation>
    <scope>NUCLEOTIDE SEQUENCE</scope>
    <source>
        <strain evidence="2">AArc-St2</strain>
    </source>
</reference>
<comment type="caution">
    <text evidence="2">The sequence shown here is derived from an EMBL/GenBank/DDBJ whole genome shotgun (WGS) entry which is preliminary data.</text>
</comment>
<reference evidence="2" key="2">
    <citation type="submission" date="2022-02" db="EMBL/GenBank/DDBJ databases">
        <authorList>
            <person name="Elcheninov A.G."/>
            <person name="Sorokin D.Y."/>
            <person name="Kublanov I.V."/>
        </authorList>
    </citation>
    <scope>NUCLEOTIDE SEQUENCE</scope>
    <source>
        <strain evidence="2">AArc-St2</strain>
    </source>
</reference>
<accession>A0AAE3FX60</accession>
<protein>
    <submittedName>
        <fullName evidence="2">Uncharacterized protein</fullName>
    </submittedName>
</protein>
<organism evidence="2 3">
    <name type="scientific">Natronocalculus amylovorans</name>
    <dbReference type="NCBI Taxonomy" id="2917812"/>
    <lineage>
        <taxon>Archaea</taxon>
        <taxon>Methanobacteriati</taxon>
        <taxon>Methanobacteriota</taxon>
        <taxon>Stenosarchaea group</taxon>
        <taxon>Halobacteria</taxon>
        <taxon>Halobacteriales</taxon>
        <taxon>Haloferacaceae</taxon>
        <taxon>Natronocalculus</taxon>
    </lineage>
</organism>